<dbReference type="EMBL" id="JACHGT010000007">
    <property type="protein sequence ID" value="MBB6035806.1"/>
    <property type="molecule type" value="Genomic_DNA"/>
</dbReference>
<organism evidence="2 3">
    <name type="scientific">Phytomonospora endophytica</name>
    <dbReference type="NCBI Taxonomy" id="714109"/>
    <lineage>
        <taxon>Bacteria</taxon>
        <taxon>Bacillati</taxon>
        <taxon>Actinomycetota</taxon>
        <taxon>Actinomycetes</taxon>
        <taxon>Micromonosporales</taxon>
        <taxon>Micromonosporaceae</taxon>
        <taxon>Phytomonospora</taxon>
    </lineage>
</organism>
<dbReference type="Proteomes" id="UP000548476">
    <property type="component" value="Unassembled WGS sequence"/>
</dbReference>
<keyword evidence="3" id="KW-1185">Reference proteome</keyword>
<accession>A0A841FHW9</accession>
<comment type="caution">
    <text evidence="2">The sequence shown here is derived from an EMBL/GenBank/DDBJ whole genome shotgun (WGS) entry which is preliminary data.</text>
</comment>
<protein>
    <submittedName>
        <fullName evidence="2">Uncharacterized protein</fullName>
    </submittedName>
</protein>
<feature type="compositionally biased region" description="Low complexity" evidence="1">
    <location>
        <begin position="64"/>
        <end position="74"/>
    </location>
</feature>
<evidence type="ECO:0000313" key="3">
    <source>
        <dbReference type="Proteomes" id="UP000548476"/>
    </source>
</evidence>
<feature type="compositionally biased region" description="Low complexity" evidence="1">
    <location>
        <begin position="95"/>
        <end position="107"/>
    </location>
</feature>
<feature type="compositionally biased region" description="Basic residues" evidence="1">
    <location>
        <begin position="186"/>
        <end position="199"/>
    </location>
</feature>
<feature type="compositionally biased region" description="Basic residues" evidence="1">
    <location>
        <begin position="248"/>
        <end position="262"/>
    </location>
</feature>
<reference evidence="2 3" key="1">
    <citation type="submission" date="2020-08" db="EMBL/GenBank/DDBJ databases">
        <title>Genomic Encyclopedia of Type Strains, Phase IV (KMG-IV): sequencing the most valuable type-strain genomes for metagenomic binning, comparative biology and taxonomic classification.</title>
        <authorList>
            <person name="Goeker M."/>
        </authorList>
    </citation>
    <scope>NUCLEOTIDE SEQUENCE [LARGE SCALE GENOMIC DNA]</scope>
    <source>
        <strain evidence="2 3">YIM 65646</strain>
    </source>
</reference>
<evidence type="ECO:0000256" key="1">
    <source>
        <dbReference type="SAM" id="MobiDB-lite"/>
    </source>
</evidence>
<proteinExistence type="predicted"/>
<evidence type="ECO:0000313" key="2">
    <source>
        <dbReference type="EMBL" id="MBB6035806.1"/>
    </source>
</evidence>
<gene>
    <name evidence="2" type="ORF">HNR73_003670</name>
</gene>
<name>A0A841FHW9_9ACTN</name>
<feature type="compositionally biased region" description="Polar residues" evidence="1">
    <location>
        <begin position="45"/>
        <end position="61"/>
    </location>
</feature>
<feature type="compositionally biased region" description="Polar residues" evidence="1">
    <location>
        <begin position="274"/>
        <end position="284"/>
    </location>
</feature>
<feature type="region of interest" description="Disordered" evidence="1">
    <location>
        <begin position="154"/>
        <end position="379"/>
    </location>
</feature>
<sequence length="379" mass="39809">MGESRSARPPTPGTRPRFRTQAGDLAPAAGRSPIPYPSGGFVRAAQTNTGPYNLTHPTPGTQDAGPASVSGASPAAPPPPPPVTRLREREPPLHSSPGPGARGAASARESRFAAHLRPGTPAAVLSRQRRVSLHGSPHAGDRAAALPRWASLARSPAHAGYPAAFPQPGRGPGTGGGPQPDPMPARRFRSRRPNKHRPLQPHPPTPGTQDADPASVSLASRLTHAGDPAAVLSRPRRVSLRSPATPGTRHRRRAAARSHTRKAVSFAPPKQAQALKTSPTNTGNPRHAPAKRERRFACRPAPAPPVTRPASASPRFTRPPTPGTEDTAPRTPASQLPAHRHPGRTCLPLGECRFPHPPVPPPPHQISSRHGLAVSVDGR</sequence>
<feature type="compositionally biased region" description="Pro residues" evidence="1">
    <location>
        <begin position="355"/>
        <end position="364"/>
    </location>
</feature>
<feature type="region of interest" description="Disordered" evidence="1">
    <location>
        <begin position="1"/>
        <end position="142"/>
    </location>
</feature>
<dbReference type="AlphaFoldDB" id="A0A841FHW9"/>